<dbReference type="CDD" id="cd07731">
    <property type="entry name" value="ComA-like_MBL-fold"/>
    <property type="match status" value="1"/>
</dbReference>
<sequence>MLRPTRILSYFLIFFLIFAIDSVPVQSHQAPKMEVHFINVGQGDSIYIKTPNKKHILIDGGPPMAGKKVVRYLKGLGIDKIDLMIATHPDRDHIGGLPAVMKEFKVKEILDSGKLHITRAYANYINEVRKQEIPLKVAKAGKELPIDTLLDIRILNAHGKHKNNNQSSIALKLSYNDIDFLLLGDIEDAQEKKIAAKYDVRAEIIKIAHHGSKTSSSENFLELVEPDIAVITYSKYNDYGHPVNRVIKKLVEMETNIYSTAVYGDLVIHTEGEDYIIFPQKAPIQGILERS</sequence>
<evidence type="ECO:0000259" key="1">
    <source>
        <dbReference type="SMART" id="SM00849"/>
    </source>
</evidence>
<organism evidence="2 3">
    <name type="scientific">Ornithinibacillus hominis</name>
    <dbReference type="NCBI Taxonomy" id="2763055"/>
    <lineage>
        <taxon>Bacteria</taxon>
        <taxon>Bacillati</taxon>
        <taxon>Bacillota</taxon>
        <taxon>Bacilli</taxon>
        <taxon>Bacillales</taxon>
        <taxon>Bacillaceae</taxon>
        <taxon>Ornithinibacillus</taxon>
    </lineage>
</organism>
<accession>A0A923L4B3</accession>
<protein>
    <submittedName>
        <fullName evidence="2">MBL fold metallo-hydrolase</fullName>
    </submittedName>
</protein>
<proteinExistence type="predicted"/>
<gene>
    <name evidence="2" type="ORF">H8S33_04800</name>
</gene>
<dbReference type="PANTHER" id="PTHR30619:SF7">
    <property type="entry name" value="BETA-LACTAMASE DOMAIN PROTEIN"/>
    <property type="match status" value="1"/>
</dbReference>
<dbReference type="Pfam" id="PF00753">
    <property type="entry name" value="Lactamase_B"/>
    <property type="match status" value="1"/>
</dbReference>
<name>A0A923L4B3_9BACI</name>
<comment type="caution">
    <text evidence="2">The sequence shown here is derived from an EMBL/GenBank/DDBJ whole genome shotgun (WGS) entry which is preliminary data.</text>
</comment>
<dbReference type="SUPFAM" id="SSF56281">
    <property type="entry name" value="Metallo-hydrolase/oxidoreductase"/>
    <property type="match status" value="1"/>
</dbReference>
<feature type="domain" description="Metallo-beta-lactamase" evidence="1">
    <location>
        <begin position="42"/>
        <end position="235"/>
    </location>
</feature>
<dbReference type="InterPro" id="IPR036866">
    <property type="entry name" value="RibonucZ/Hydroxyglut_hydro"/>
</dbReference>
<dbReference type="PANTHER" id="PTHR30619">
    <property type="entry name" value="DNA INTERNALIZATION/COMPETENCE PROTEIN COMEC/REC2"/>
    <property type="match status" value="1"/>
</dbReference>
<dbReference type="InterPro" id="IPR001279">
    <property type="entry name" value="Metallo-B-lactamas"/>
</dbReference>
<dbReference type="EMBL" id="JACOOL010000003">
    <property type="protein sequence ID" value="MBC5636145.1"/>
    <property type="molecule type" value="Genomic_DNA"/>
</dbReference>
<dbReference type="SMART" id="SM00849">
    <property type="entry name" value="Lactamase_B"/>
    <property type="match status" value="1"/>
</dbReference>
<reference evidence="2" key="1">
    <citation type="submission" date="2020-08" db="EMBL/GenBank/DDBJ databases">
        <title>Genome public.</title>
        <authorList>
            <person name="Liu C."/>
            <person name="Sun Q."/>
        </authorList>
    </citation>
    <scope>NUCLEOTIDE SEQUENCE</scope>
    <source>
        <strain evidence="2">BX22</strain>
    </source>
</reference>
<dbReference type="InterPro" id="IPR035681">
    <property type="entry name" value="ComA-like_MBL"/>
</dbReference>
<keyword evidence="3" id="KW-1185">Reference proteome</keyword>
<dbReference type="AlphaFoldDB" id="A0A923L4B3"/>
<dbReference type="Gene3D" id="3.60.15.10">
    <property type="entry name" value="Ribonuclease Z/Hydroxyacylglutathione hydrolase-like"/>
    <property type="match status" value="1"/>
</dbReference>
<evidence type="ECO:0000313" key="3">
    <source>
        <dbReference type="Proteomes" id="UP000637359"/>
    </source>
</evidence>
<dbReference type="Proteomes" id="UP000637359">
    <property type="component" value="Unassembled WGS sequence"/>
</dbReference>
<dbReference type="InterPro" id="IPR052159">
    <property type="entry name" value="Competence_DNA_uptake"/>
</dbReference>
<evidence type="ECO:0000313" key="2">
    <source>
        <dbReference type="EMBL" id="MBC5636145.1"/>
    </source>
</evidence>